<reference evidence="2 3" key="1">
    <citation type="submission" date="2017-10" db="EMBL/GenBank/DDBJ databases">
        <title>Comparative genomics in systemic dimorphic fungi from Ajellomycetaceae.</title>
        <authorList>
            <person name="Munoz J.F."/>
            <person name="Mcewen J.G."/>
            <person name="Clay O.K."/>
            <person name="Cuomo C.A."/>
        </authorList>
    </citation>
    <scope>NUCLEOTIDE SEQUENCE [LARGE SCALE GENOMIC DNA]</scope>
    <source>
        <strain evidence="2 3">UAMH5409</strain>
    </source>
</reference>
<proteinExistence type="predicted"/>
<accession>A0A2B7WUR2</accession>
<name>A0A2B7WUR2_9EURO</name>
<feature type="region of interest" description="Disordered" evidence="1">
    <location>
        <begin position="46"/>
        <end position="68"/>
    </location>
</feature>
<protein>
    <submittedName>
        <fullName evidence="2">Uncharacterized protein</fullName>
    </submittedName>
</protein>
<dbReference type="AlphaFoldDB" id="A0A2B7WUR2"/>
<sequence length="156" mass="17256">MAQSPNLSSFQTMISSASDPTACNRCNECGMCRIYNNKSSALQTALDEARHHQQETNTELTAEKSRNDATHSDFEKLCLENQTLWALVNDFASVPGGGGSALAMIQELYDHNQEQETVIGNLRVANAAMKEQLDGCYTCLNVADIEDDHEDYEVVF</sequence>
<evidence type="ECO:0000313" key="3">
    <source>
        <dbReference type="Proteomes" id="UP000223968"/>
    </source>
</evidence>
<dbReference type="EMBL" id="PDNB01000190">
    <property type="protein sequence ID" value="PGH00188.1"/>
    <property type="molecule type" value="Genomic_DNA"/>
</dbReference>
<organism evidence="2 3">
    <name type="scientific">Helicocarpus griseus UAMH5409</name>
    <dbReference type="NCBI Taxonomy" id="1447875"/>
    <lineage>
        <taxon>Eukaryota</taxon>
        <taxon>Fungi</taxon>
        <taxon>Dikarya</taxon>
        <taxon>Ascomycota</taxon>
        <taxon>Pezizomycotina</taxon>
        <taxon>Eurotiomycetes</taxon>
        <taxon>Eurotiomycetidae</taxon>
        <taxon>Onygenales</taxon>
        <taxon>Ajellomycetaceae</taxon>
        <taxon>Helicocarpus</taxon>
    </lineage>
</organism>
<evidence type="ECO:0000313" key="2">
    <source>
        <dbReference type="EMBL" id="PGH00188.1"/>
    </source>
</evidence>
<dbReference type="OrthoDB" id="10304991at2759"/>
<evidence type="ECO:0000256" key="1">
    <source>
        <dbReference type="SAM" id="MobiDB-lite"/>
    </source>
</evidence>
<keyword evidence="3" id="KW-1185">Reference proteome</keyword>
<gene>
    <name evidence="2" type="ORF">AJ79_08293</name>
</gene>
<dbReference type="Proteomes" id="UP000223968">
    <property type="component" value="Unassembled WGS sequence"/>
</dbReference>
<comment type="caution">
    <text evidence="2">The sequence shown here is derived from an EMBL/GenBank/DDBJ whole genome shotgun (WGS) entry which is preliminary data.</text>
</comment>